<protein>
    <recommendedName>
        <fullName evidence="4">Outer membrane protein assembly factor BamB</fullName>
    </recommendedName>
</protein>
<dbReference type="HAMAP" id="MF_00923">
    <property type="entry name" value="OM_assembly_BamB"/>
    <property type="match status" value="1"/>
</dbReference>
<dbReference type="Proteomes" id="UP000606935">
    <property type="component" value="Unassembled WGS sequence"/>
</dbReference>
<accession>A0A917YUE5</accession>
<dbReference type="Pfam" id="PF13360">
    <property type="entry name" value="PQQ_2"/>
    <property type="match status" value="2"/>
</dbReference>
<keyword evidence="1 4" id="KW-0732">Signal</keyword>
<comment type="similarity">
    <text evidence="4">Belongs to the BamB family.</text>
</comment>
<comment type="subunit">
    <text evidence="4">Part of the Bam complex.</text>
</comment>
<evidence type="ECO:0000313" key="7">
    <source>
        <dbReference type="Proteomes" id="UP000606935"/>
    </source>
</evidence>
<dbReference type="InterPro" id="IPR011047">
    <property type="entry name" value="Quinoprotein_ADH-like_sf"/>
</dbReference>
<evidence type="ECO:0000259" key="5">
    <source>
        <dbReference type="Pfam" id="PF13360"/>
    </source>
</evidence>
<dbReference type="GO" id="GO:0009279">
    <property type="term" value="C:cell outer membrane"/>
    <property type="evidence" value="ECO:0007669"/>
    <property type="project" value="UniProtKB-SubCell"/>
</dbReference>
<dbReference type="NCBIfam" id="NF008351">
    <property type="entry name" value="PRK11138.1"/>
    <property type="match status" value="1"/>
</dbReference>
<dbReference type="InterPro" id="IPR018391">
    <property type="entry name" value="PQQ_b-propeller_rpt"/>
</dbReference>
<reference evidence="6" key="2">
    <citation type="submission" date="2020-09" db="EMBL/GenBank/DDBJ databases">
        <authorList>
            <person name="Sun Q."/>
            <person name="Zhou Y."/>
        </authorList>
    </citation>
    <scope>NUCLEOTIDE SEQUENCE</scope>
    <source>
        <strain evidence="6">CGMCC 1.7086</strain>
    </source>
</reference>
<reference evidence="6" key="1">
    <citation type="journal article" date="2014" name="Int. J. Syst. Evol. Microbiol.">
        <title>Complete genome sequence of Corynebacterium casei LMG S-19264T (=DSM 44701T), isolated from a smear-ripened cheese.</title>
        <authorList>
            <consortium name="US DOE Joint Genome Institute (JGI-PGF)"/>
            <person name="Walter F."/>
            <person name="Albersmeier A."/>
            <person name="Kalinowski J."/>
            <person name="Ruckert C."/>
        </authorList>
    </citation>
    <scope>NUCLEOTIDE SEQUENCE</scope>
    <source>
        <strain evidence="6">CGMCC 1.7086</strain>
    </source>
</reference>
<keyword evidence="3 4" id="KW-0998">Cell outer membrane</keyword>
<comment type="subcellular location">
    <subcellularLocation>
        <location evidence="4">Cell outer membrane</location>
        <topology evidence="4">Lipid-anchor</topology>
    </subcellularLocation>
</comment>
<dbReference type="AlphaFoldDB" id="A0A917YUE5"/>
<dbReference type="SMART" id="SM00564">
    <property type="entry name" value="PQQ"/>
    <property type="match status" value="7"/>
</dbReference>
<dbReference type="SUPFAM" id="SSF50998">
    <property type="entry name" value="Quinoprotein alcohol dehydrogenase-like"/>
    <property type="match status" value="1"/>
</dbReference>
<dbReference type="InterPro" id="IPR002372">
    <property type="entry name" value="PQQ_rpt_dom"/>
</dbReference>
<feature type="domain" description="Pyrrolo-quinoline quinone repeat" evidence="5">
    <location>
        <begin position="54"/>
        <end position="106"/>
    </location>
</feature>
<evidence type="ECO:0000256" key="2">
    <source>
        <dbReference type="ARBA" id="ARBA00023136"/>
    </source>
</evidence>
<dbReference type="PANTHER" id="PTHR34512:SF30">
    <property type="entry name" value="OUTER MEMBRANE PROTEIN ASSEMBLY FACTOR BAMB"/>
    <property type="match status" value="1"/>
</dbReference>
<organism evidence="6 7">
    <name type="scientific">Bowmanella pacifica</name>
    <dbReference type="NCBI Taxonomy" id="502051"/>
    <lineage>
        <taxon>Bacteria</taxon>
        <taxon>Pseudomonadati</taxon>
        <taxon>Pseudomonadota</taxon>
        <taxon>Gammaproteobacteria</taxon>
        <taxon>Alteromonadales</taxon>
        <taxon>Alteromonadaceae</taxon>
        <taxon>Bowmanella</taxon>
    </lineage>
</organism>
<dbReference type="EMBL" id="BMLS01000002">
    <property type="protein sequence ID" value="GGO66990.1"/>
    <property type="molecule type" value="Genomic_DNA"/>
</dbReference>
<comment type="function">
    <text evidence="4">Part of the outer membrane protein assembly complex, which is involved in assembly and insertion of beta-barrel proteins into the outer membrane.</text>
</comment>
<dbReference type="GO" id="GO:0051205">
    <property type="term" value="P:protein insertion into membrane"/>
    <property type="evidence" value="ECO:0007669"/>
    <property type="project" value="UniProtKB-UniRule"/>
</dbReference>
<evidence type="ECO:0000256" key="4">
    <source>
        <dbReference type="HAMAP-Rule" id="MF_00923"/>
    </source>
</evidence>
<dbReference type="PROSITE" id="PS51257">
    <property type="entry name" value="PROKAR_LIPOPROTEIN"/>
    <property type="match status" value="1"/>
</dbReference>
<comment type="caution">
    <text evidence="6">The sequence shown here is derived from an EMBL/GenBank/DDBJ whole genome shotgun (WGS) entry which is preliminary data.</text>
</comment>
<sequence>MIKPIRALCLLSVLGMSGCSILPQWMDPTTWFADEEELKIKELKPIDAQFVPVTLWEEEVGDGVGSHFSRLKPVVAYDKVFAADRHGQVVAFDKETGKQVWQRNFAQFNDEGWFSGISRLWRSGESARIAGGMAASYEKVFFGTENGDVVALDAESGEVKWQVKVKGEVLAKPAVAEGLVVVNTGAGIMFALDAETGEQQWLYESEVPPLSLRGISAPTTSSGGAMVGTASGKLAVVIMENGQVAWEQAVTAPTGATELDRLVDIDVEPLILGGVIYVVSFDGTLASVELRSGRVIWKREYRSYRRVTMDANNLYVVDADSVVYGLDRRNGVELWSQTSLRGRQLTGAEPVSDYLVVGDKFGYLHWLNQSDGELVARLEVGDNDEDEGIFAAPVVEGNVLYTLTRDGQLRAVQTP</sequence>
<name>A0A917YUE5_9ALTE</name>
<dbReference type="RefSeq" id="WP_268237396.1">
    <property type="nucleotide sequence ID" value="NZ_BMLS01000002.1"/>
</dbReference>
<proteinExistence type="inferred from homology"/>
<evidence type="ECO:0000256" key="3">
    <source>
        <dbReference type="ARBA" id="ARBA00023237"/>
    </source>
</evidence>
<dbReference type="Gene3D" id="2.130.10.10">
    <property type="entry name" value="YVTN repeat-like/Quinoprotein amine dehydrogenase"/>
    <property type="match status" value="1"/>
</dbReference>
<evidence type="ECO:0000256" key="1">
    <source>
        <dbReference type="ARBA" id="ARBA00022729"/>
    </source>
</evidence>
<keyword evidence="4" id="KW-0564">Palmitate</keyword>
<keyword evidence="7" id="KW-1185">Reference proteome</keyword>
<dbReference type="InterPro" id="IPR017687">
    <property type="entry name" value="BamB"/>
</dbReference>
<feature type="domain" description="Pyrrolo-quinoline quinone repeat" evidence="5">
    <location>
        <begin position="119"/>
        <end position="337"/>
    </location>
</feature>
<dbReference type="GO" id="GO:0043165">
    <property type="term" value="P:Gram-negative-bacterium-type cell outer membrane assembly"/>
    <property type="evidence" value="ECO:0007669"/>
    <property type="project" value="UniProtKB-UniRule"/>
</dbReference>
<gene>
    <name evidence="4 6" type="primary">bamB</name>
    <name evidence="6" type="ORF">GCM10010982_12350</name>
</gene>
<keyword evidence="2 4" id="KW-0472">Membrane</keyword>
<keyword evidence="4" id="KW-0449">Lipoprotein</keyword>
<evidence type="ECO:0000313" key="6">
    <source>
        <dbReference type="EMBL" id="GGO66990.1"/>
    </source>
</evidence>
<dbReference type="PANTHER" id="PTHR34512">
    <property type="entry name" value="CELL SURFACE PROTEIN"/>
    <property type="match status" value="1"/>
</dbReference>
<dbReference type="InterPro" id="IPR015943">
    <property type="entry name" value="WD40/YVTN_repeat-like_dom_sf"/>
</dbReference>
<dbReference type="NCBIfam" id="TIGR03300">
    <property type="entry name" value="assembly_YfgL"/>
    <property type="match status" value="1"/>
</dbReference>